<dbReference type="AlphaFoldDB" id="A0A6S6TUM9"/>
<proteinExistence type="predicted"/>
<protein>
    <submittedName>
        <fullName evidence="1">Uncharacterized protein</fullName>
    </submittedName>
</protein>
<dbReference type="EMBL" id="CACVAU010000074">
    <property type="protein sequence ID" value="CAA6824442.1"/>
    <property type="molecule type" value="Genomic_DNA"/>
</dbReference>
<sequence length="48" mass="5349">RLDQLIRRVLESELSGKRVEATEDELIRTVGSYNNGICTPSKASNTNN</sequence>
<evidence type="ECO:0000313" key="1">
    <source>
        <dbReference type="EMBL" id="CAA6824442.1"/>
    </source>
</evidence>
<gene>
    <name evidence="1" type="ORF">HELGO_WM50484</name>
</gene>
<accession>A0A6S6TUM9</accession>
<name>A0A6S6TUM9_9BACT</name>
<reference evidence="1" key="1">
    <citation type="submission" date="2020-01" db="EMBL/GenBank/DDBJ databases">
        <authorList>
            <person name="Meier V. D."/>
            <person name="Meier V D."/>
        </authorList>
    </citation>
    <scope>NUCLEOTIDE SEQUENCE</scope>
    <source>
        <strain evidence="1">HLG_WM_MAG_05</strain>
    </source>
</reference>
<organism evidence="1">
    <name type="scientific">uncultured Sulfurovum sp</name>
    <dbReference type="NCBI Taxonomy" id="269237"/>
    <lineage>
        <taxon>Bacteria</taxon>
        <taxon>Pseudomonadati</taxon>
        <taxon>Campylobacterota</taxon>
        <taxon>Epsilonproteobacteria</taxon>
        <taxon>Campylobacterales</taxon>
        <taxon>Sulfurovaceae</taxon>
        <taxon>Sulfurovum</taxon>
        <taxon>environmental samples</taxon>
    </lineage>
</organism>
<feature type="non-terminal residue" evidence="1">
    <location>
        <position position="1"/>
    </location>
</feature>